<dbReference type="OrthoDB" id="287365at2"/>
<feature type="domain" description="Ricin B lectin" evidence="3">
    <location>
        <begin position="785"/>
        <end position="919"/>
    </location>
</feature>
<dbReference type="InterPro" id="IPR000772">
    <property type="entry name" value="Ricin_B_lectin"/>
</dbReference>
<dbReference type="GO" id="GO:0016998">
    <property type="term" value="P:cell wall macromolecule catabolic process"/>
    <property type="evidence" value="ECO:0007669"/>
    <property type="project" value="InterPro"/>
</dbReference>
<dbReference type="GO" id="GO:0016052">
    <property type="term" value="P:carbohydrate catabolic process"/>
    <property type="evidence" value="ECO:0007669"/>
    <property type="project" value="TreeGrafter"/>
</dbReference>
<name>A0A2M9HID3_9BIFI</name>
<feature type="domain" description="Ricin B lectin" evidence="3">
    <location>
        <begin position="925"/>
        <end position="1064"/>
    </location>
</feature>
<comment type="caution">
    <text evidence="4">The sequence shown here is derived from an EMBL/GenBank/DDBJ whole genome shotgun (WGS) entry which is preliminary data.</text>
</comment>
<feature type="domain" description="Ricin B lectin" evidence="3">
    <location>
        <begin position="626"/>
        <end position="761"/>
    </location>
</feature>
<dbReference type="Gene3D" id="3.20.20.80">
    <property type="entry name" value="Glycosidases"/>
    <property type="match status" value="1"/>
</dbReference>
<feature type="compositionally biased region" description="Basic and acidic residues" evidence="2">
    <location>
        <begin position="204"/>
        <end position="213"/>
    </location>
</feature>
<reference evidence="5" key="1">
    <citation type="submission" date="2017-10" db="EMBL/GenBank/DDBJ databases">
        <title>Draft genome sequences of strains TRE 1, TRE 9, TRE H and TRI 7, isolated from tamarins, belonging to four potential novel Bifidobacterium species.</title>
        <authorList>
            <person name="Mattarelli P."/>
            <person name="Modesto M."/>
            <person name="Puglisi E."/>
            <person name="Morelli L."/>
            <person name="Bonetti A."/>
            <person name="Spezio C."/>
            <person name="Sandri C."/>
        </authorList>
    </citation>
    <scope>NUCLEOTIDE SEQUENCE [LARGE SCALE GENOMIC DNA]</scope>
    <source>
        <strain evidence="5">TREH</strain>
    </source>
</reference>
<dbReference type="CDD" id="cd00161">
    <property type="entry name" value="beta-trefoil_Ricin-like"/>
    <property type="match status" value="4"/>
</dbReference>
<evidence type="ECO:0000313" key="4">
    <source>
        <dbReference type="EMBL" id="PJM76573.1"/>
    </source>
</evidence>
<dbReference type="Gene3D" id="2.80.10.50">
    <property type="match status" value="4"/>
</dbReference>
<dbReference type="AlphaFoldDB" id="A0A2M9HID3"/>
<proteinExistence type="inferred from homology"/>
<dbReference type="PANTHER" id="PTHR34135:SF2">
    <property type="entry name" value="LYSOZYME"/>
    <property type="match status" value="1"/>
</dbReference>
<comment type="similarity">
    <text evidence="1">Belongs to the glycosyl hydrolase 25 family.</text>
</comment>
<dbReference type="InterPro" id="IPR035992">
    <property type="entry name" value="Ricin_B-like_lectins"/>
</dbReference>
<dbReference type="PANTHER" id="PTHR34135">
    <property type="entry name" value="LYSOZYME"/>
    <property type="match status" value="1"/>
</dbReference>
<evidence type="ECO:0000256" key="2">
    <source>
        <dbReference type="SAM" id="MobiDB-lite"/>
    </source>
</evidence>
<evidence type="ECO:0000256" key="1">
    <source>
        <dbReference type="ARBA" id="ARBA00010646"/>
    </source>
</evidence>
<dbReference type="RefSeq" id="WP_100494765.1">
    <property type="nucleotide sequence ID" value="NZ_JAFEJV010000018.1"/>
</dbReference>
<dbReference type="PROSITE" id="PS51904">
    <property type="entry name" value="GLYCOSYL_HYDROL_F25_2"/>
    <property type="match status" value="1"/>
</dbReference>
<evidence type="ECO:0000313" key="5">
    <source>
        <dbReference type="Proteomes" id="UP000229239"/>
    </source>
</evidence>
<evidence type="ECO:0000259" key="3">
    <source>
        <dbReference type="SMART" id="SM00458"/>
    </source>
</evidence>
<feature type="region of interest" description="Disordered" evidence="2">
    <location>
        <begin position="151"/>
        <end position="217"/>
    </location>
</feature>
<dbReference type="PROSITE" id="PS50231">
    <property type="entry name" value="RICIN_B_LECTIN"/>
    <property type="match status" value="3"/>
</dbReference>
<sequence>MAVKKHMDKGWVGFVAAAASIAMLGAIGIVPANAVNDVNADTAEAAAGPFSTQAVDDTAADAMPDNPNAALPDKVSTNIADNDTVVSENYAVSGNGELKDIETGETVTDAKLVGTEDQQPDPLAKTDGESFIPVQADEVKQKVEEVKGAAAVDGDVTADSPSADSSAADSSNDAAGAAGSNGTTEGEGAAADDAAASGAAGTVSDKRSAKNDKSAQPTVKLAALQNNDYGAHWGTYNDTAAFFNANNSLFVQQAKGVIDVSVHQGTIDWQAAKNAGVEGAIIRISYGSGNGLDGQALRNINECKRLGIPFGIYTYSYAYDSALAADEGNDIVSLLRQTGVNPGDLSYPIFYDLEHWTWTGHSVPTDPNVYEGIVNTWYGKLRAAGYTNLGVYSYTSYLNSALNKASIHAKTRWVAQYGGTMGFTNWSTNDRGWQYTSGGSIAGISGRVDLNAFGYREYDSKRDDVIKTLTRLDDIAEGDYYLGSTLSGKYVEIAGGSTDNLANVVIGKPTNGSNQLFHIKPVGKGAYTIVSKASGKAIDIEAASMKDGASIIQFDSNGGDNQKWFFYRNSAGYVYIVSAYGDVHNKVLDVTAGNTAEGTRLELWTANGGLQQQFRLMQKVQLSGNQSVSSVYSSGKNLDVKAASVWDAADIDVWASSGGLNQRFLFEDKGNGLFAIKAVHSNKYLDIYGADAGDGGRVIQYRWTGASNQLWYLQGDRKGDYAILSLLSNKALDIKGMSKDAGAAVIAYRYKGQENQKWSIKQSASRPASINWSRYGKKSTDVVDGDYFLESALTGHYVSTMGNKVVIGRAKNNSNQLYRIKKNSNDTYTLISRSSGKALAVSSTNVVNGDSPVWQDVNASDSHQQWHMYKTSNGLYYIAPVLSESNGKVLDVPAMNTKDGTELDLWGINGGSQQRFRLLQQVKLDGTHVISSDFARGNRLDIKAMSPYPGAEVDTWAPTKGKNQRFSFVSKGNGLYAIKARHSGLLLDIRAMADADGATVIQYPWTGGNRNQLWYLQGHADGSYTILSSMNDKALDIYGMQTTPGGHIITYRNNGQGNQHWRIEKE</sequence>
<dbReference type="Proteomes" id="UP000229239">
    <property type="component" value="Unassembled WGS sequence"/>
</dbReference>
<protein>
    <recommendedName>
        <fullName evidence="3">Ricin B lectin domain-containing protein</fullName>
    </recommendedName>
</protein>
<dbReference type="InterPro" id="IPR002053">
    <property type="entry name" value="Glyco_hydro_25"/>
</dbReference>
<dbReference type="SMART" id="SM00458">
    <property type="entry name" value="RICIN"/>
    <property type="match status" value="4"/>
</dbReference>
<gene>
    <name evidence="4" type="ORF">CSQ86_08800</name>
</gene>
<dbReference type="GO" id="GO:0009253">
    <property type="term" value="P:peptidoglycan catabolic process"/>
    <property type="evidence" value="ECO:0007669"/>
    <property type="project" value="InterPro"/>
</dbReference>
<dbReference type="Pfam" id="PF14200">
    <property type="entry name" value="RicinB_lectin_2"/>
    <property type="match status" value="6"/>
</dbReference>
<dbReference type="EMBL" id="PEBJ01000005">
    <property type="protein sequence ID" value="PJM76573.1"/>
    <property type="molecule type" value="Genomic_DNA"/>
</dbReference>
<dbReference type="InterPro" id="IPR017853">
    <property type="entry name" value="GH"/>
</dbReference>
<keyword evidence="5" id="KW-1185">Reference proteome</keyword>
<dbReference type="CDD" id="cd06414">
    <property type="entry name" value="GH25_LytC-like"/>
    <property type="match status" value="1"/>
</dbReference>
<dbReference type="Pfam" id="PF01183">
    <property type="entry name" value="Glyco_hydro_25"/>
    <property type="match status" value="1"/>
</dbReference>
<accession>A0A2M9HID3</accession>
<dbReference type="SUPFAM" id="SSF50370">
    <property type="entry name" value="Ricin B-like lectins"/>
    <property type="match status" value="4"/>
</dbReference>
<feature type="compositionally biased region" description="Low complexity" evidence="2">
    <location>
        <begin position="151"/>
        <end position="203"/>
    </location>
</feature>
<organism evidence="4 5">
    <name type="scientific">Bifidobacterium felsineum</name>
    <dbReference type="NCBI Taxonomy" id="2045440"/>
    <lineage>
        <taxon>Bacteria</taxon>
        <taxon>Bacillati</taxon>
        <taxon>Actinomycetota</taxon>
        <taxon>Actinomycetes</taxon>
        <taxon>Bifidobacteriales</taxon>
        <taxon>Bifidobacteriaceae</taxon>
        <taxon>Bifidobacterium</taxon>
    </lineage>
</organism>
<feature type="domain" description="Ricin B lectin" evidence="3">
    <location>
        <begin position="477"/>
        <end position="617"/>
    </location>
</feature>
<dbReference type="SUPFAM" id="SSF51445">
    <property type="entry name" value="(Trans)glycosidases"/>
    <property type="match status" value="1"/>
</dbReference>
<dbReference type="GO" id="GO:0003796">
    <property type="term" value="F:lysozyme activity"/>
    <property type="evidence" value="ECO:0007669"/>
    <property type="project" value="InterPro"/>
</dbReference>